<evidence type="ECO:0000313" key="2">
    <source>
        <dbReference type="EMBL" id="TVU12613.1"/>
    </source>
</evidence>
<dbReference type="PANTHER" id="PTHR33110:SF36">
    <property type="entry name" value="OS06G0148600 PROTEIN"/>
    <property type="match status" value="1"/>
</dbReference>
<feature type="domain" description="KIB1-4 beta-propeller" evidence="1">
    <location>
        <begin position="70"/>
        <end position="279"/>
    </location>
</feature>
<name>A0A5J9TMI8_9POAL</name>
<organism evidence="2 3">
    <name type="scientific">Eragrostis curvula</name>
    <name type="common">weeping love grass</name>
    <dbReference type="NCBI Taxonomy" id="38414"/>
    <lineage>
        <taxon>Eukaryota</taxon>
        <taxon>Viridiplantae</taxon>
        <taxon>Streptophyta</taxon>
        <taxon>Embryophyta</taxon>
        <taxon>Tracheophyta</taxon>
        <taxon>Spermatophyta</taxon>
        <taxon>Magnoliopsida</taxon>
        <taxon>Liliopsida</taxon>
        <taxon>Poales</taxon>
        <taxon>Poaceae</taxon>
        <taxon>PACMAD clade</taxon>
        <taxon>Chloridoideae</taxon>
        <taxon>Eragrostideae</taxon>
        <taxon>Eragrostidinae</taxon>
        <taxon>Eragrostis</taxon>
    </lineage>
</organism>
<dbReference type="Proteomes" id="UP000324897">
    <property type="component" value="Chromosome 3"/>
</dbReference>
<evidence type="ECO:0000313" key="3">
    <source>
        <dbReference type="Proteomes" id="UP000324897"/>
    </source>
</evidence>
<proteinExistence type="predicted"/>
<dbReference type="OrthoDB" id="693862at2759"/>
<dbReference type="AlphaFoldDB" id="A0A5J9TMI8"/>
<sequence>MFPRGPTSRPDLLGQVLLRLHHLVDRVRVSAVCKPWRSGARLQPLPPPMPWVTHGADAYLDIANNARRRRLKLTTPCGRTCRGSVDRLLFVTNAGGGCFLANPFSGKVIPVPDLAFFLEEQTREAKFSLSYNVSVRVDKVVAHWPSSCSSQEPVVAAMIRSSENDKKTTIFVCRAGTVTAAVVKERDTYSTMSVHLRLVRDIAFFRGNLYAVLEHGELVVVEFGEGSSGKPAISNVKYVINNSPNLCFLGNLNYEDDGQLAAPSEVFLVESGDQLLMVVLRWLYAIFHMGHPTSLCLRG</sequence>
<dbReference type="Gramene" id="TVU12613">
    <property type="protein sequence ID" value="TVU12613"/>
    <property type="gene ID" value="EJB05_46264"/>
</dbReference>
<dbReference type="Pfam" id="PF03478">
    <property type="entry name" value="Beta-prop_KIB1-4"/>
    <property type="match status" value="1"/>
</dbReference>
<protein>
    <recommendedName>
        <fullName evidence="1">KIB1-4 beta-propeller domain-containing protein</fullName>
    </recommendedName>
</protein>
<reference evidence="2 3" key="1">
    <citation type="journal article" date="2019" name="Sci. Rep.">
        <title>A high-quality genome of Eragrostis curvula grass provides insights into Poaceae evolution and supports new strategies to enhance forage quality.</title>
        <authorList>
            <person name="Carballo J."/>
            <person name="Santos B.A.C.M."/>
            <person name="Zappacosta D."/>
            <person name="Garbus I."/>
            <person name="Selva J.P."/>
            <person name="Gallo C.A."/>
            <person name="Diaz A."/>
            <person name="Albertini E."/>
            <person name="Caccamo M."/>
            <person name="Echenique V."/>
        </authorList>
    </citation>
    <scope>NUCLEOTIDE SEQUENCE [LARGE SCALE GENOMIC DNA]</scope>
    <source>
        <strain evidence="3">cv. Victoria</strain>
        <tissue evidence="2">Leaf</tissue>
    </source>
</reference>
<accession>A0A5J9TMI8</accession>
<dbReference type="InterPro" id="IPR005174">
    <property type="entry name" value="KIB1-4_b-propeller"/>
</dbReference>
<gene>
    <name evidence="2" type="ORF">EJB05_46264</name>
</gene>
<keyword evidence="3" id="KW-1185">Reference proteome</keyword>
<comment type="caution">
    <text evidence="2">The sequence shown here is derived from an EMBL/GenBank/DDBJ whole genome shotgun (WGS) entry which is preliminary data.</text>
</comment>
<dbReference type="PANTHER" id="PTHR33110">
    <property type="entry name" value="F-BOX/KELCH-REPEAT PROTEIN-RELATED"/>
    <property type="match status" value="1"/>
</dbReference>
<dbReference type="EMBL" id="RWGY01000039">
    <property type="protein sequence ID" value="TVU12613.1"/>
    <property type="molecule type" value="Genomic_DNA"/>
</dbReference>
<evidence type="ECO:0000259" key="1">
    <source>
        <dbReference type="Pfam" id="PF03478"/>
    </source>
</evidence>
<feature type="non-terminal residue" evidence="2">
    <location>
        <position position="1"/>
    </location>
</feature>